<dbReference type="Proteomes" id="UP000192917">
    <property type="component" value="Unassembled WGS sequence"/>
</dbReference>
<accession>A0A1Y6CNX7</accession>
<dbReference type="STRING" id="560819.SAMN05428998_14213"/>
<dbReference type="RefSeq" id="WP_085126536.1">
    <property type="nucleotide sequence ID" value="NZ_FWZX01000042.1"/>
</dbReference>
<proteinExistence type="predicted"/>
<feature type="domain" description="FAD dependent oxidoreductase" evidence="2">
    <location>
        <begin position="39"/>
        <end position="389"/>
    </location>
</feature>
<sequence length="436" mass="47508">MGRDLFTEDFKAEPYWWEASPRPPQDSGELSGALPAAADVVVIGSGYTGLHAAIVTARGGRSTVVLEKEAAGWGCSSRNGGQISTSIKPGLAELAARYGAERGYAILKEGHEALAWIGRFVAEEGIDCDFEVCGRFHAAHNPAQFEKLRKTVAAEPKGLETGAILVPRAEQRSELGTDAYHGGVVYPRHAVLDPGRYHLGLLARAREAGATVVTGCPAEAIRRETGGFEIRTPKGTIRAGKVVVATNGYTGPITPWQRRRVIPIGSYIIATEPLAPDLMDRLMPKRRIVSDSRKVVYYYRASPDRRRILFGGRVSFSETDPRVSGPRLHDSMTAIFPELAGTRISHSWVGFVAYTFDTLAHVGQQDGLHYAMGYCGSGVSMASYFGMRLGQQVLGLAEGRTAFDGLAFPTRPFYSGNPWFLAPSVAFYRWRDKLNV</sequence>
<keyword evidence="4" id="KW-1185">Reference proteome</keyword>
<evidence type="ECO:0000259" key="2">
    <source>
        <dbReference type="Pfam" id="PF01266"/>
    </source>
</evidence>
<name>A0A1Y6CNX7_9PROT</name>
<dbReference type="GO" id="GO:0016491">
    <property type="term" value="F:oxidoreductase activity"/>
    <property type="evidence" value="ECO:0007669"/>
    <property type="project" value="UniProtKB-KW"/>
</dbReference>
<dbReference type="PANTHER" id="PTHR13847">
    <property type="entry name" value="SARCOSINE DEHYDROGENASE-RELATED"/>
    <property type="match status" value="1"/>
</dbReference>
<dbReference type="AlphaFoldDB" id="A0A1Y6CNX7"/>
<dbReference type="EMBL" id="FWZX01000042">
    <property type="protein sequence ID" value="SMF80814.1"/>
    <property type="molecule type" value="Genomic_DNA"/>
</dbReference>
<dbReference type="InterPro" id="IPR036188">
    <property type="entry name" value="FAD/NAD-bd_sf"/>
</dbReference>
<dbReference type="PANTHER" id="PTHR13847:SF281">
    <property type="entry name" value="FAD DEPENDENT OXIDOREDUCTASE DOMAIN-CONTAINING PROTEIN"/>
    <property type="match status" value="1"/>
</dbReference>
<dbReference type="Pfam" id="PF01266">
    <property type="entry name" value="DAO"/>
    <property type="match status" value="1"/>
</dbReference>
<dbReference type="SUPFAM" id="SSF51905">
    <property type="entry name" value="FAD/NAD(P)-binding domain"/>
    <property type="match status" value="1"/>
</dbReference>
<dbReference type="InterPro" id="IPR006076">
    <property type="entry name" value="FAD-dep_OxRdtase"/>
</dbReference>
<protein>
    <submittedName>
        <fullName evidence="3">Glycine/D-amino acid oxidase</fullName>
    </submittedName>
</protein>
<dbReference type="GO" id="GO:0005737">
    <property type="term" value="C:cytoplasm"/>
    <property type="evidence" value="ECO:0007669"/>
    <property type="project" value="TreeGrafter"/>
</dbReference>
<keyword evidence="1" id="KW-0560">Oxidoreductase</keyword>
<dbReference type="Gene3D" id="3.30.9.10">
    <property type="entry name" value="D-Amino Acid Oxidase, subunit A, domain 2"/>
    <property type="match status" value="1"/>
</dbReference>
<organism evidence="3 4">
    <name type="scientific">Tistlia consotensis USBA 355</name>
    <dbReference type="NCBI Taxonomy" id="560819"/>
    <lineage>
        <taxon>Bacteria</taxon>
        <taxon>Pseudomonadati</taxon>
        <taxon>Pseudomonadota</taxon>
        <taxon>Alphaproteobacteria</taxon>
        <taxon>Rhodospirillales</taxon>
        <taxon>Rhodovibrionaceae</taxon>
        <taxon>Tistlia</taxon>
    </lineage>
</organism>
<evidence type="ECO:0000256" key="1">
    <source>
        <dbReference type="ARBA" id="ARBA00023002"/>
    </source>
</evidence>
<gene>
    <name evidence="3" type="ORF">SAMN05428998_14213</name>
</gene>
<dbReference type="Gene3D" id="3.50.50.60">
    <property type="entry name" value="FAD/NAD(P)-binding domain"/>
    <property type="match status" value="1"/>
</dbReference>
<evidence type="ECO:0000313" key="3">
    <source>
        <dbReference type="EMBL" id="SMF80814.1"/>
    </source>
</evidence>
<reference evidence="3 4" key="1">
    <citation type="submission" date="2017-04" db="EMBL/GenBank/DDBJ databases">
        <authorList>
            <person name="Afonso C.L."/>
            <person name="Miller P.J."/>
            <person name="Scott M.A."/>
            <person name="Spackman E."/>
            <person name="Goraichik I."/>
            <person name="Dimitrov K.M."/>
            <person name="Suarez D.L."/>
            <person name="Swayne D.E."/>
        </authorList>
    </citation>
    <scope>NUCLEOTIDE SEQUENCE [LARGE SCALE GENOMIC DNA]</scope>
    <source>
        <strain evidence="3 4">USBA 355</strain>
    </source>
</reference>
<evidence type="ECO:0000313" key="4">
    <source>
        <dbReference type="Proteomes" id="UP000192917"/>
    </source>
</evidence>